<sequence>DLSIAGPSGSGVEKVHARDQGTLGRKTLPAVKKKKCVGEKNNNTSSCPGGSKITNSKTRKKDAHHSLLLRKLPKSLLSRCRPRKNQAHRFRRRNADGEGVSVSDSIHNSDVAPS</sequence>
<feature type="compositionally biased region" description="Basic residues" evidence="1">
    <location>
        <begin position="57"/>
        <end position="73"/>
    </location>
</feature>
<keyword evidence="3" id="KW-1185">Reference proteome</keyword>
<dbReference type="AlphaFoldDB" id="A0A392S1B2"/>
<comment type="caution">
    <text evidence="2">The sequence shown here is derived from an EMBL/GenBank/DDBJ whole genome shotgun (WGS) entry which is preliminary data.</text>
</comment>
<reference evidence="2 3" key="1">
    <citation type="journal article" date="2018" name="Front. Plant Sci.">
        <title>Red Clover (Trifolium pratense) and Zigzag Clover (T. medium) - A Picture of Genomic Similarities and Differences.</title>
        <authorList>
            <person name="Dluhosova J."/>
            <person name="Istvanek J."/>
            <person name="Nedelnik J."/>
            <person name="Repkova J."/>
        </authorList>
    </citation>
    <scope>NUCLEOTIDE SEQUENCE [LARGE SCALE GENOMIC DNA]</scope>
    <source>
        <strain evidence="3">cv. 10/8</strain>
        <tissue evidence="2">Leaf</tissue>
    </source>
</reference>
<dbReference type="Proteomes" id="UP000265520">
    <property type="component" value="Unassembled WGS sequence"/>
</dbReference>
<proteinExistence type="predicted"/>
<evidence type="ECO:0000313" key="2">
    <source>
        <dbReference type="EMBL" id="MCI42661.1"/>
    </source>
</evidence>
<evidence type="ECO:0000256" key="1">
    <source>
        <dbReference type="SAM" id="MobiDB-lite"/>
    </source>
</evidence>
<organism evidence="2 3">
    <name type="scientific">Trifolium medium</name>
    <dbReference type="NCBI Taxonomy" id="97028"/>
    <lineage>
        <taxon>Eukaryota</taxon>
        <taxon>Viridiplantae</taxon>
        <taxon>Streptophyta</taxon>
        <taxon>Embryophyta</taxon>
        <taxon>Tracheophyta</taxon>
        <taxon>Spermatophyta</taxon>
        <taxon>Magnoliopsida</taxon>
        <taxon>eudicotyledons</taxon>
        <taxon>Gunneridae</taxon>
        <taxon>Pentapetalae</taxon>
        <taxon>rosids</taxon>
        <taxon>fabids</taxon>
        <taxon>Fabales</taxon>
        <taxon>Fabaceae</taxon>
        <taxon>Papilionoideae</taxon>
        <taxon>50 kb inversion clade</taxon>
        <taxon>NPAAA clade</taxon>
        <taxon>Hologalegina</taxon>
        <taxon>IRL clade</taxon>
        <taxon>Trifolieae</taxon>
        <taxon>Trifolium</taxon>
    </lineage>
</organism>
<feature type="compositionally biased region" description="Polar residues" evidence="1">
    <location>
        <begin position="40"/>
        <end position="56"/>
    </location>
</feature>
<dbReference type="EMBL" id="LXQA010307324">
    <property type="protein sequence ID" value="MCI42661.1"/>
    <property type="molecule type" value="Genomic_DNA"/>
</dbReference>
<evidence type="ECO:0000313" key="3">
    <source>
        <dbReference type="Proteomes" id="UP000265520"/>
    </source>
</evidence>
<feature type="compositionally biased region" description="Basic residues" evidence="1">
    <location>
        <begin position="80"/>
        <end position="92"/>
    </location>
</feature>
<feature type="region of interest" description="Disordered" evidence="1">
    <location>
        <begin position="1"/>
        <end position="114"/>
    </location>
</feature>
<name>A0A392S1B2_9FABA</name>
<protein>
    <submittedName>
        <fullName evidence="2">Uncharacterized protein</fullName>
    </submittedName>
</protein>
<feature type="non-terminal residue" evidence="2">
    <location>
        <position position="1"/>
    </location>
</feature>
<accession>A0A392S1B2</accession>
<feature type="non-terminal residue" evidence="2">
    <location>
        <position position="114"/>
    </location>
</feature>